<evidence type="ECO:0000313" key="2">
    <source>
        <dbReference type="EMBL" id="KAF2964137.1"/>
    </source>
</evidence>
<proteinExistence type="predicted"/>
<reference evidence="2 3" key="1">
    <citation type="submission" date="2019-12" db="EMBL/GenBank/DDBJ databases">
        <title>Draft genome sequence of the ascomycete Xylaria multiplex DSM 110363.</title>
        <authorList>
            <person name="Buettner E."/>
            <person name="Kellner H."/>
        </authorList>
    </citation>
    <scope>NUCLEOTIDE SEQUENCE [LARGE SCALE GENOMIC DNA]</scope>
    <source>
        <strain evidence="2 3">DSM 110363</strain>
    </source>
</reference>
<evidence type="ECO:0000256" key="1">
    <source>
        <dbReference type="SAM" id="MobiDB-lite"/>
    </source>
</evidence>
<sequence>MPELRLKTPREVVIMDRDYQDYRYDCHMNVDAPGFPPPPPSPKPAKSGAFSYDYENGLRVGDFSRAPLEDLRLLFRKNASSARRRAATKPWIIAQLRLYGIAFDKSAKVDELRSTLETAVKGRKCIEGGPHSVTVVKEQLATQFAQNRASYARAVEKHKLDVDQWHRQNFSKLKDPSDEARYDLDFFISKYFLDDQGLPSPDKTPEPLIVWELYDRSESLHSRVDAIPGLSTRVTRFLTVISWAPKLKKGVASAFSMIDGRPGIECDSPTLEALFDPDHFLAKYFLDGLHGKPIYGKQKNPLVLTHHIAYSHELEKLSQAAKHIPELLVQQTSKPLEDSNWGVCVVVGWAKQVIPLVESWKSKIAQLKVLSAKRKERNEEKDILAKLKPHIDYARARKPPPSGPFTIDQIMGSYIMHCRLLQDDYGCELGTMSLDVHAPTSTHGAVAAFNFGVVEGTMLLASSEESLELLREEQEATSSDNEELTDSEYFAASGKRKAKTSQKTSSKNFKRRLGGDYSHNPCRFYLQWAGTDPGTGELILDDDYERTGSFELDKSGMTARGQFHYRSFFGDKPLVFTLLKIADEPRKRPQAWLSYREDARWIRW</sequence>
<protein>
    <submittedName>
        <fullName evidence="2">Uncharacterized protein</fullName>
    </submittedName>
</protein>
<dbReference type="OrthoDB" id="4630416at2759"/>
<organism evidence="2 3">
    <name type="scientific">Xylaria multiplex</name>
    <dbReference type="NCBI Taxonomy" id="323545"/>
    <lineage>
        <taxon>Eukaryota</taxon>
        <taxon>Fungi</taxon>
        <taxon>Dikarya</taxon>
        <taxon>Ascomycota</taxon>
        <taxon>Pezizomycotina</taxon>
        <taxon>Sordariomycetes</taxon>
        <taxon>Xylariomycetidae</taxon>
        <taxon>Xylariales</taxon>
        <taxon>Xylariaceae</taxon>
        <taxon>Xylaria</taxon>
    </lineage>
</organism>
<evidence type="ECO:0000313" key="3">
    <source>
        <dbReference type="Proteomes" id="UP000481858"/>
    </source>
</evidence>
<dbReference type="Proteomes" id="UP000481858">
    <property type="component" value="Unassembled WGS sequence"/>
</dbReference>
<accession>A0A7C8N1C3</accession>
<dbReference type="InParanoid" id="A0A7C8N1C3"/>
<gene>
    <name evidence="2" type="ORF">GQX73_g9420</name>
</gene>
<name>A0A7C8N1C3_9PEZI</name>
<dbReference type="EMBL" id="WUBL01000164">
    <property type="protein sequence ID" value="KAF2964137.1"/>
    <property type="molecule type" value="Genomic_DNA"/>
</dbReference>
<dbReference type="AlphaFoldDB" id="A0A7C8N1C3"/>
<feature type="region of interest" description="Disordered" evidence="1">
    <location>
        <begin position="472"/>
        <end position="512"/>
    </location>
</feature>
<keyword evidence="3" id="KW-1185">Reference proteome</keyword>
<comment type="caution">
    <text evidence="2">The sequence shown here is derived from an EMBL/GenBank/DDBJ whole genome shotgun (WGS) entry which is preliminary data.</text>
</comment>